<dbReference type="AlphaFoldDB" id="A0AAV5MHZ0"/>
<evidence type="ECO:0000256" key="1">
    <source>
        <dbReference type="SAM" id="Coils"/>
    </source>
</evidence>
<reference evidence="2 3" key="1">
    <citation type="journal article" date="2021" name="Commun. Biol.">
        <title>The genome of Shorea leprosula (Dipterocarpaceae) highlights the ecological relevance of drought in aseasonal tropical rainforests.</title>
        <authorList>
            <person name="Ng K.K.S."/>
            <person name="Kobayashi M.J."/>
            <person name="Fawcett J.A."/>
            <person name="Hatakeyama M."/>
            <person name="Paape T."/>
            <person name="Ng C.H."/>
            <person name="Ang C.C."/>
            <person name="Tnah L.H."/>
            <person name="Lee C.T."/>
            <person name="Nishiyama T."/>
            <person name="Sese J."/>
            <person name="O'Brien M.J."/>
            <person name="Copetti D."/>
            <person name="Mohd Noor M.I."/>
            <person name="Ong R.C."/>
            <person name="Putra M."/>
            <person name="Sireger I.Z."/>
            <person name="Indrioko S."/>
            <person name="Kosugi Y."/>
            <person name="Izuno A."/>
            <person name="Isagi Y."/>
            <person name="Lee S.L."/>
            <person name="Shimizu K.K."/>
        </authorList>
    </citation>
    <scope>NUCLEOTIDE SEQUENCE [LARGE SCALE GENOMIC DNA]</scope>
    <source>
        <strain evidence="2">214</strain>
    </source>
</reference>
<gene>
    <name evidence="2" type="ORF">SLEP1_g55892</name>
</gene>
<comment type="caution">
    <text evidence="2">The sequence shown here is derived from an EMBL/GenBank/DDBJ whole genome shotgun (WGS) entry which is preliminary data.</text>
</comment>
<dbReference type="EMBL" id="BPVZ01000286">
    <property type="protein sequence ID" value="GKV49127.1"/>
    <property type="molecule type" value="Genomic_DNA"/>
</dbReference>
<evidence type="ECO:0000313" key="3">
    <source>
        <dbReference type="Proteomes" id="UP001054252"/>
    </source>
</evidence>
<keyword evidence="3" id="KW-1185">Reference proteome</keyword>
<evidence type="ECO:0000313" key="2">
    <source>
        <dbReference type="EMBL" id="GKV49127.1"/>
    </source>
</evidence>
<dbReference type="Proteomes" id="UP001054252">
    <property type="component" value="Unassembled WGS sequence"/>
</dbReference>
<accession>A0AAV5MHZ0</accession>
<protein>
    <submittedName>
        <fullName evidence="2">Uncharacterized protein</fullName>
    </submittedName>
</protein>
<proteinExistence type="predicted"/>
<sequence>MDWILQAIQESKEALDSLFVRFLIDAPKDASLERLMVITVHYFVTQLLTRYWRELGLKKAMLNNLQKESLLKPPYRLKLLRASLSKKRKKKMKDLKEKIEELDADLHMLLEYITGAVFDNYRLCNSLQIRDEDEYSSLTYVQSIFPDIVQTPIKYIGDFLSEHEGHANGLQTICHVPILGM</sequence>
<feature type="coiled-coil region" evidence="1">
    <location>
        <begin position="85"/>
        <end position="112"/>
    </location>
</feature>
<name>A0AAV5MHZ0_9ROSI</name>
<organism evidence="2 3">
    <name type="scientific">Rubroshorea leprosula</name>
    <dbReference type="NCBI Taxonomy" id="152421"/>
    <lineage>
        <taxon>Eukaryota</taxon>
        <taxon>Viridiplantae</taxon>
        <taxon>Streptophyta</taxon>
        <taxon>Embryophyta</taxon>
        <taxon>Tracheophyta</taxon>
        <taxon>Spermatophyta</taxon>
        <taxon>Magnoliopsida</taxon>
        <taxon>eudicotyledons</taxon>
        <taxon>Gunneridae</taxon>
        <taxon>Pentapetalae</taxon>
        <taxon>rosids</taxon>
        <taxon>malvids</taxon>
        <taxon>Malvales</taxon>
        <taxon>Dipterocarpaceae</taxon>
        <taxon>Rubroshorea</taxon>
    </lineage>
</organism>
<keyword evidence="1" id="KW-0175">Coiled coil</keyword>